<feature type="compositionally biased region" description="Basic and acidic residues" evidence="2">
    <location>
        <begin position="192"/>
        <end position="208"/>
    </location>
</feature>
<dbReference type="STRING" id="686832.A0A0C3CHS6"/>
<feature type="compositionally biased region" description="Acidic residues" evidence="2">
    <location>
        <begin position="239"/>
        <end position="254"/>
    </location>
</feature>
<dbReference type="GO" id="GO:0030686">
    <property type="term" value="C:90S preribosome"/>
    <property type="evidence" value="ECO:0007669"/>
    <property type="project" value="TreeGrafter"/>
</dbReference>
<feature type="compositionally biased region" description="Basic residues" evidence="2">
    <location>
        <begin position="311"/>
        <end position="320"/>
    </location>
</feature>
<evidence type="ECO:0000313" key="4">
    <source>
        <dbReference type="EMBL" id="KIM43136.1"/>
    </source>
</evidence>
<feature type="domain" description="Bud22" evidence="3">
    <location>
        <begin position="12"/>
        <end position="445"/>
    </location>
</feature>
<feature type="region of interest" description="Disordered" evidence="2">
    <location>
        <begin position="154"/>
        <end position="446"/>
    </location>
</feature>
<feature type="compositionally biased region" description="Polar residues" evidence="2">
    <location>
        <begin position="159"/>
        <end position="173"/>
    </location>
</feature>
<dbReference type="Proteomes" id="UP000053424">
    <property type="component" value="Unassembled WGS sequence"/>
</dbReference>
<proteinExistence type="predicted"/>
<accession>A0A0C3CHS6</accession>
<name>A0A0C3CHS6_HEBCY</name>
<dbReference type="GO" id="GO:0030490">
    <property type="term" value="P:maturation of SSU-rRNA"/>
    <property type="evidence" value="ECO:0007669"/>
    <property type="project" value="TreeGrafter"/>
</dbReference>
<evidence type="ECO:0000313" key="5">
    <source>
        <dbReference type="Proteomes" id="UP000053424"/>
    </source>
</evidence>
<evidence type="ECO:0000256" key="1">
    <source>
        <dbReference type="ARBA" id="ARBA00023054"/>
    </source>
</evidence>
<reference evidence="4 5" key="1">
    <citation type="submission" date="2014-04" db="EMBL/GenBank/DDBJ databases">
        <authorList>
            <consortium name="DOE Joint Genome Institute"/>
            <person name="Kuo A."/>
            <person name="Gay G."/>
            <person name="Dore J."/>
            <person name="Kohler A."/>
            <person name="Nagy L.G."/>
            <person name="Floudas D."/>
            <person name="Copeland A."/>
            <person name="Barry K.W."/>
            <person name="Cichocki N."/>
            <person name="Veneault-Fourrey C."/>
            <person name="LaButti K."/>
            <person name="Lindquist E.A."/>
            <person name="Lipzen A."/>
            <person name="Lundell T."/>
            <person name="Morin E."/>
            <person name="Murat C."/>
            <person name="Sun H."/>
            <person name="Tunlid A."/>
            <person name="Henrissat B."/>
            <person name="Grigoriev I.V."/>
            <person name="Hibbett D.S."/>
            <person name="Martin F."/>
            <person name="Nordberg H.P."/>
            <person name="Cantor M.N."/>
            <person name="Hua S.X."/>
        </authorList>
    </citation>
    <scope>NUCLEOTIDE SEQUENCE [LARGE SCALE GENOMIC DNA]</scope>
    <source>
        <strain evidence="5">h7</strain>
    </source>
</reference>
<dbReference type="OrthoDB" id="3364872at2759"/>
<feature type="compositionally biased region" description="Basic and acidic residues" evidence="2">
    <location>
        <begin position="408"/>
        <end position="432"/>
    </location>
</feature>
<feature type="compositionally biased region" description="Polar residues" evidence="2">
    <location>
        <begin position="394"/>
        <end position="406"/>
    </location>
</feature>
<dbReference type="PANTHER" id="PTHR23325">
    <property type="entry name" value="SERUM RESPONSE FACTOR-BINDING"/>
    <property type="match status" value="1"/>
</dbReference>
<feature type="compositionally biased region" description="Basic and acidic residues" evidence="2">
    <location>
        <begin position="174"/>
        <end position="183"/>
    </location>
</feature>
<gene>
    <name evidence="4" type="ORF">M413DRAFT_435550</name>
</gene>
<dbReference type="PANTHER" id="PTHR23325:SF1">
    <property type="entry name" value="SERUM RESPONSE FACTOR-BINDING PROTEIN 1"/>
    <property type="match status" value="1"/>
</dbReference>
<organism evidence="4 5">
    <name type="scientific">Hebeloma cylindrosporum</name>
    <dbReference type="NCBI Taxonomy" id="76867"/>
    <lineage>
        <taxon>Eukaryota</taxon>
        <taxon>Fungi</taxon>
        <taxon>Dikarya</taxon>
        <taxon>Basidiomycota</taxon>
        <taxon>Agaricomycotina</taxon>
        <taxon>Agaricomycetes</taxon>
        <taxon>Agaricomycetidae</taxon>
        <taxon>Agaricales</taxon>
        <taxon>Agaricineae</taxon>
        <taxon>Hymenogastraceae</taxon>
        <taxon>Hebeloma</taxon>
    </lineage>
</organism>
<reference evidence="5" key="2">
    <citation type="submission" date="2015-01" db="EMBL/GenBank/DDBJ databases">
        <title>Evolutionary Origins and Diversification of the Mycorrhizal Mutualists.</title>
        <authorList>
            <consortium name="DOE Joint Genome Institute"/>
            <consortium name="Mycorrhizal Genomics Consortium"/>
            <person name="Kohler A."/>
            <person name="Kuo A."/>
            <person name="Nagy L.G."/>
            <person name="Floudas D."/>
            <person name="Copeland A."/>
            <person name="Barry K.W."/>
            <person name="Cichocki N."/>
            <person name="Veneault-Fourrey C."/>
            <person name="LaButti K."/>
            <person name="Lindquist E.A."/>
            <person name="Lipzen A."/>
            <person name="Lundell T."/>
            <person name="Morin E."/>
            <person name="Murat C."/>
            <person name="Riley R."/>
            <person name="Ohm R."/>
            <person name="Sun H."/>
            <person name="Tunlid A."/>
            <person name="Henrissat B."/>
            <person name="Grigoriev I.V."/>
            <person name="Hibbett D.S."/>
            <person name="Martin F."/>
        </authorList>
    </citation>
    <scope>NUCLEOTIDE SEQUENCE [LARGE SCALE GENOMIC DNA]</scope>
    <source>
        <strain evidence="5">h7</strain>
    </source>
</reference>
<evidence type="ECO:0000256" key="2">
    <source>
        <dbReference type="SAM" id="MobiDB-lite"/>
    </source>
</evidence>
<evidence type="ECO:0000259" key="3">
    <source>
        <dbReference type="Pfam" id="PF09073"/>
    </source>
</evidence>
<feature type="compositionally biased region" description="Acidic residues" evidence="2">
    <location>
        <begin position="295"/>
        <end position="305"/>
    </location>
</feature>
<dbReference type="Pfam" id="PF09073">
    <property type="entry name" value="BUD22"/>
    <property type="match status" value="1"/>
</dbReference>
<feature type="compositionally biased region" description="Basic and acidic residues" evidence="2">
    <location>
        <begin position="219"/>
        <end position="228"/>
    </location>
</feature>
<feature type="compositionally biased region" description="Polar residues" evidence="2">
    <location>
        <begin position="272"/>
        <end position="283"/>
    </location>
</feature>
<dbReference type="HOGENOM" id="CLU_029647_1_0_1"/>
<keyword evidence="1" id="KW-0175">Coiled coil</keyword>
<dbReference type="InterPro" id="IPR015158">
    <property type="entry name" value="Bud22_dom"/>
</dbReference>
<protein>
    <recommendedName>
        <fullName evidence="3">Bud22 domain-containing protein</fullName>
    </recommendedName>
</protein>
<sequence length="446" mass="49387">MTRDKYSLSFQHHEMKEVHKASKRAKVFETQKIVKRLKDARHVFVDVKKREDEKAGELESELTSLKEVDHSVIGNTALRSRVLKDHTLRENEDIKASMEKELEGKILTTVDAGTIHAKIQSRLLSSKILSAQSTTILDSLKVLLNPALKQPREKITELPKSTTSFNHSMSMSERPTKIRKESNSIDIQANDISEKRVPFSDVDSERQADSGWESGSIDEEGKIDRDDGWESGSIPGSGEAEESEEDASDSDNDELTVTKAKRSQKPAPKGNKGSTTPQSTFLPSLSVGFVRGSDDSDFSDAEGEAADMPKKNRRGQRARRAIWEKKFGRNANHKKKEAEENAGAVMHKRGHTSTNAGPHRNPQPAQGPHGTRPPPKGRSVPQHHQPVDAGWAGRSNNGANTLNTAVTKADKKDDKRLHPSWEAKKRLKEKEGGGIVPSQGTKIKFA</sequence>
<dbReference type="EMBL" id="KN831776">
    <property type="protein sequence ID" value="KIM43136.1"/>
    <property type="molecule type" value="Genomic_DNA"/>
</dbReference>
<dbReference type="GO" id="GO:0005634">
    <property type="term" value="C:nucleus"/>
    <property type="evidence" value="ECO:0007669"/>
    <property type="project" value="TreeGrafter"/>
</dbReference>
<keyword evidence="5" id="KW-1185">Reference proteome</keyword>
<dbReference type="AlphaFoldDB" id="A0A0C3CHS6"/>
<dbReference type="InterPro" id="IPR037393">
    <property type="entry name" value="Bud22/SRFB1"/>
</dbReference>